<dbReference type="GO" id="GO:0035269">
    <property type="term" value="P:protein O-linked glycosylation via mannose"/>
    <property type="evidence" value="ECO:0007669"/>
    <property type="project" value="TreeGrafter"/>
</dbReference>
<dbReference type="eggNOG" id="COG0859">
    <property type="taxonomic scope" value="Bacteria"/>
</dbReference>
<gene>
    <name evidence="1" type="ORF">A0U89_03645</name>
</gene>
<dbReference type="PANTHER" id="PTHR44216">
    <property type="entry name" value="PROTEIN O-MANNOSYL-TRANSFERASE TMTC2"/>
    <property type="match status" value="1"/>
</dbReference>
<dbReference type="eggNOG" id="COG0457">
    <property type="taxonomic scope" value="Bacteria"/>
</dbReference>
<dbReference type="KEGG" id="kba:A0U89_03645"/>
<dbReference type="Pfam" id="PF14559">
    <property type="entry name" value="TPR_19"/>
    <property type="match status" value="1"/>
</dbReference>
<dbReference type="OrthoDB" id="9778733at2"/>
<dbReference type="PANTHER" id="PTHR44216:SF3">
    <property type="entry name" value="PROTEIN O-MANNOSYL-TRANSFERASE TMTC2"/>
    <property type="match status" value="1"/>
</dbReference>
<evidence type="ECO:0000313" key="2">
    <source>
        <dbReference type="Proteomes" id="UP000179145"/>
    </source>
</evidence>
<accession>A0A1D8URV1</accession>
<keyword evidence="2" id="KW-1185">Reference proteome</keyword>
<dbReference type="Pfam" id="PF13181">
    <property type="entry name" value="TPR_8"/>
    <property type="match status" value="1"/>
</dbReference>
<proteinExistence type="predicted"/>
<name>A0A1D8URV1_9PROT</name>
<dbReference type="InterPro" id="IPR011990">
    <property type="entry name" value="TPR-like_helical_dom_sf"/>
</dbReference>
<dbReference type="EMBL" id="CP014674">
    <property type="protein sequence ID" value="AOX16364.1"/>
    <property type="molecule type" value="Genomic_DNA"/>
</dbReference>
<organism evidence="1 2">
    <name type="scientific">Kozakia baliensis</name>
    <dbReference type="NCBI Taxonomy" id="153496"/>
    <lineage>
        <taxon>Bacteria</taxon>
        <taxon>Pseudomonadati</taxon>
        <taxon>Pseudomonadota</taxon>
        <taxon>Alphaproteobacteria</taxon>
        <taxon>Acetobacterales</taxon>
        <taxon>Acetobacteraceae</taxon>
        <taxon>Kozakia</taxon>
    </lineage>
</organism>
<dbReference type="SUPFAM" id="SSF53756">
    <property type="entry name" value="UDP-Glycosyltransferase/glycogen phosphorylase"/>
    <property type="match status" value="1"/>
</dbReference>
<dbReference type="Pfam" id="PF13432">
    <property type="entry name" value="TPR_16"/>
    <property type="match status" value="1"/>
</dbReference>
<dbReference type="InterPro" id="IPR052384">
    <property type="entry name" value="TMTC_O-mannosyltransferase"/>
</dbReference>
<dbReference type="GO" id="GO:0000030">
    <property type="term" value="F:mannosyltransferase activity"/>
    <property type="evidence" value="ECO:0007669"/>
    <property type="project" value="TreeGrafter"/>
</dbReference>
<dbReference type="Proteomes" id="UP000179145">
    <property type="component" value="Chromosome"/>
</dbReference>
<dbReference type="InterPro" id="IPR019734">
    <property type="entry name" value="TPR_rpt"/>
</dbReference>
<sequence>MIDTALARLAGGDISSAEAAFKKILHASPHDSEALHGLACVARACKNPSLAIGLAGKALQDTQVRDEQRARFHLTLGLALAECAHHEAARGALVVSTLLEPRDPRAYAALAESLLQLGRLEDAFSASREAIALAADDIGYRQNYAEILLKAGRLQEAVEIFADIVRICPGNGAAQANLGASLFEAGALDEARKALLQSDRDAPNVPQTLNNLGLVDMALGDLDQACEVLRYANALTPDDARIRNNYGTVLSEFGRSNEAEHIFRSLMNGKGKEAEQARFNLGTLELAQGRMRDGWRNFEARLDLRGVQDDLPRWNGARSEGPVAIHAEQGLGDLVQFLRFLPEAARRAPLRLHFPDSARDLLCMMPDLAPLLGNRVRWSESAEQSCSIMSLPFLLGCDVPSDAPYLQSDVAVIPKRIGLAWAGNPTYRFDARRSLSRAMIEPLLQTEGCTFLCLQRDASEDERCGMMSLPLSDLREAAEAVASCALVIGVDSLMVHLAGALGRPAWLLNRFGGDWRWRGPSWYRTVDEYQVSQAGTPEATWPPLIERVAKDLRR</sequence>
<dbReference type="Gene3D" id="1.25.40.10">
    <property type="entry name" value="Tetratricopeptide repeat domain"/>
    <property type="match status" value="2"/>
</dbReference>
<evidence type="ECO:0000313" key="1">
    <source>
        <dbReference type="EMBL" id="AOX16364.1"/>
    </source>
</evidence>
<dbReference type="PROSITE" id="PS50005">
    <property type="entry name" value="TPR"/>
    <property type="match status" value="1"/>
</dbReference>
<dbReference type="RefSeq" id="WP_158513544.1">
    <property type="nucleotide sequence ID" value="NZ_BJVW01000002.1"/>
</dbReference>
<dbReference type="SMART" id="SM00028">
    <property type="entry name" value="TPR"/>
    <property type="match status" value="4"/>
</dbReference>
<protein>
    <submittedName>
        <fullName evidence="1">Uncharacterized protein</fullName>
    </submittedName>
</protein>
<dbReference type="SUPFAM" id="SSF48452">
    <property type="entry name" value="TPR-like"/>
    <property type="match status" value="2"/>
</dbReference>
<reference evidence="1 2" key="1">
    <citation type="journal article" date="2016" name="Microb. Cell Fact.">
        <title>Dissection of exopolysaccharide biosynthesis in Kozakia baliensis.</title>
        <authorList>
            <person name="Brandt J.U."/>
            <person name="Jakob F."/>
            <person name="Behr J."/>
            <person name="Geissler A.J."/>
            <person name="Vogel R.F."/>
        </authorList>
    </citation>
    <scope>NUCLEOTIDE SEQUENCE [LARGE SCALE GENOMIC DNA]</scope>
    <source>
        <strain evidence="1 2">DSM 14400</strain>
    </source>
</reference>
<dbReference type="STRING" id="153496.A0U89_03645"/>
<dbReference type="Gene3D" id="3.40.50.2000">
    <property type="entry name" value="Glycogen Phosphorylase B"/>
    <property type="match status" value="1"/>
</dbReference>
<dbReference type="AlphaFoldDB" id="A0A1D8URV1"/>